<dbReference type="Gene3D" id="3.90.25.10">
    <property type="entry name" value="UDP-galactose 4-epimerase, domain 1"/>
    <property type="match status" value="1"/>
</dbReference>
<dbReference type="EMBL" id="LAYC01000003">
    <property type="protein sequence ID" value="KYK55043.1"/>
    <property type="molecule type" value="Genomic_DNA"/>
</dbReference>
<dbReference type="AlphaFoldDB" id="A0A151GDA3"/>
<dbReference type="InterPro" id="IPR051609">
    <property type="entry name" value="NmrA/Isoflavone_reductase-like"/>
</dbReference>
<dbReference type="InterPro" id="IPR045312">
    <property type="entry name" value="PCBER-like"/>
</dbReference>
<dbReference type="Gene3D" id="3.40.50.720">
    <property type="entry name" value="NAD(P)-binding Rossmann-like Domain"/>
    <property type="match status" value="1"/>
</dbReference>
<evidence type="ECO:0000256" key="2">
    <source>
        <dbReference type="ARBA" id="ARBA00023002"/>
    </source>
</evidence>
<keyword evidence="1" id="KW-0521">NADP</keyword>
<dbReference type="STRING" id="98403.A0A151GDA3"/>
<protein>
    <submittedName>
        <fullName evidence="4">Putative oxidoreductase-protein</fullName>
    </submittedName>
</protein>
<evidence type="ECO:0000313" key="5">
    <source>
        <dbReference type="Proteomes" id="UP000076580"/>
    </source>
</evidence>
<dbReference type="PANTHER" id="PTHR47706">
    <property type="entry name" value="NMRA-LIKE FAMILY PROTEIN"/>
    <property type="match status" value="1"/>
</dbReference>
<dbReference type="Proteomes" id="UP000076580">
    <property type="component" value="Chromosome 03"/>
</dbReference>
<proteinExistence type="predicted"/>
<dbReference type="PANTHER" id="PTHR47706:SF1">
    <property type="entry name" value="CIPA-LIKE, PUTATIVE (AFU_ORTHOLOGUE AFUA_1G12460)-RELATED"/>
    <property type="match status" value="1"/>
</dbReference>
<dbReference type="RefSeq" id="XP_040654395.1">
    <property type="nucleotide sequence ID" value="XM_040804291.1"/>
</dbReference>
<comment type="caution">
    <text evidence="4">The sequence shown here is derived from an EMBL/GenBank/DDBJ whole genome shotgun (WGS) entry which is preliminary data.</text>
</comment>
<keyword evidence="2" id="KW-0560">Oxidoreductase</keyword>
<gene>
    <name evidence="4" type="ORF">DCS_07004</name>
</gene>
<dbReference type="InParanoid" id="A0A151GDA3"/>
<organism evidence="4 5">
    <name type="scientific">Drechmeria coniospora</name>
    <name type="common">Nematophagous fungus</name>
    <name type="synonym">Meria coniospora</name>
    <dbReference type="NCBI Taxonomy" id="98403"/>
    <lineage>
        <taxon>Eukaryota</taxon>
        <taxon>Fungi</taxon>
        <taxon>Dikarya</taxon>
        <taxon>Ascomycota</taxon>
        <taxon>Pezizomycotina</taxon>
        <taxon>Sordariomycetes</taxon>
        <taxon>Hypocreomycetidae</taxon>
        <taxon>Hypocreales</taxon>
        <taxon>Ophiocordycipitaceae</taxon>
        <taxon>Drechmeria</taxon>
    </lineage>
</organism>
<dbReference type="GO" id="GO:0016491">
    <property type="term" value="F:oxidoreductase activity"/>
    <property type="evidence" value="ECO:0007669"/>
    <property type="project" value="UniProtKB-KW"/>
</dbReference>
<dbReference type="OrthoDB" id="9974981at2759"/>
<dbReference type="GeneID" id="63719647"/>
<evidence type="ECO:0000313" key="4">
    <source>
        <dbReference type="EMBL" id="KYK55043.1"/>
    </source>
</evidence>
<evidence type="ECO:0000256" key="1">
    <source>
        <dbReference type="ARBA" id="ARBA00022857"/>
    </source>
</evidence>
<dbReference type="InterPro" id="IPR036291">
    <property type="entry name" value="NAD(P)-bd_dom_sf"/>
</dbReference>
<name>A0A151GDA3_DRECN</name>
<dbReference type="CDD" id="cd05259">
    <property type="entry name" value="PCBER_SDR_a"/>
    <property type="match status" value="1"/>
</dbReference>
<feature type="domain" description="NmrA-like" evidence="3">
    <location>
        <begin position="6"/>
        <end position="223"/>
    </location>
</feature>
<evidence type="ECO:0000259" key="3">
    <source>
        <dbReference type="Pfam" id="PF05368"/>
    </source>
</evidence>
<sequence>MSGSIKNVAVAGAAGSLGTVILNKLIESNKFNIKVLRRNGSKSTYGAGINVVDVDFESVASLKAALAGQDAVVAPVGFPALSLQNQLIDASIEAGVQRFIPSEFGSDLENALTRKLPVFASKVAVADYLAEKAKSTSLTYTLVSNGAFLDWGLEKGFILDTSEYKPTIFDGGDAPFSTSTLSTVGDAVVGILLHPNETKNRAVYVEDLQVTQNQLLTLAKQVAPNKPWQPQANTLDAVTKRSDERLAQKLFDEETMVPYIYRAIFDPAYGNVFKKTDNALLGLKGRTEADITDILRRVVKA</sequence>
<accession>A0A151GDA3</accession>
<dbReference type="Pfam" id="PF05368">
    <property type="entry name" value="NmrA"/>
    <property type="match status" value="1"/>
</dbReference>
<keyword evidence="5" id="KW-1185">Reference proteome</keyword>
<reference evidence="4 5" key="1">
    <citation type="journal article" date="2016" name="Sci. Rep.">
        <title>Insights into Adaptations to a Near-Obligate Nematode Endoparasitic Lifestyle from the Finished Genome of Drechmeria coniospora.</title>
        <authorList>
            <person name="Zhang L."/>
            <person name="Zhou Z."/>
            <person name="Guo Q."/>
            <person name="Fokkens L."/>
            <person name="Miskei M."/>
            <person name="Pocsi I."/>
            <person name="Zhang W."/>
            <person name="Chen M."/>
            <person name="Wang L."/>
            <person name="Sun Y."/>
            <person name="Donzelli B.G."/>
            <person name="Gibson D.M."/>
            <person name="Nelson D.R."/>
            <person name="Luo J.G."/>
            <person name="Rep M."/>
            <person name="Liu H."/>
            <person name="Yang S."/>
            <person name="Wang J."/>
            <person name="Krasnoff S.B."/>
            <person name="Xu Y."/>
            <person name="Molnar I."/>
            <person name="Lin M."/>
        </authorList>
    </citation>
    <scope>NUCLEOTIDE SEQUENCE [LARGE SCALE GENOMIC DNA]</scope>
    <source>
        <strain evidence="4 5">ARSEF 6962</strain>
    </source>
</reference>
<dbReference type="SUPFAM" id="SSF51735">
    <property type="entry name" value="NAD(P)-binding Rossmann-fold domains"/>
    <property type="match status" value="1"/>
</dbReference>
<dbReference type="InterPro" id="IPR008030">
    <property type="entry name" value="NmrA-like"/>
</dbReference>